<dbReference type="GO" id="GO:0005737">
    <property type="term" value="C:cytoplasm"/>
    <property type="evidence" value="ECO:0007669"/>
    <property type="project" value="UniProtKB-SubCell"/>
</dbReference>
<dbReference type="OrthoDB" id="7065464at2"/>
<evidence type="ECO:0000313" key="4">
    <source>
        <dbReference type="EMBL" id="KAA1150338.1"/>
    </source>
</evidence>
<keyword evidence="1 2" id="KW-0963">Cytoplasm</keyword>
<dbReference type="InterPro" id="IPR009671">
    <property type="entry name" value="RraB_dom"/>
</dbReference>
<evidence type="ECO:0000256" key="2">
    <source>
        <dbReference type="HAMAP-Rule" id="MF_01888"/>
    </source>
</evidence>
<dbReference type="PIRSF" id="PIRSF018193">
    <property type="entry name" value="UCP018193"/>
    <property type="match status" value="1"/>
</dbReference>
<dbReference type="NCBIfam" id="NF008393">
    <property type="entry name" value="PRK11191.1"/>
    <property type="match status" value="1"/>
</dbReference>
<dbReference type="Pfam" id="PF06877">
    <property type="entry name" value="RraB"/>
    <property type="match status" value="1"/>
</dbReference>
<evidence type="ECO:0000313" key="9">
    <source>
        <dbReference type="Proteomes" id="UP000324162"/>
    </source>
</evidence>
<dbReference type="EMBL" id="SEUJ01000078">
    <property type="protein sequence ID" value="KAA1150338.1"/>
    <property type="molecule type" value="Genomic_DNA"/>
</dbReference>
<dbReference type="InterPro" id="IPR016716">
    <property type="entry name" value="RraB"/>
</dbReference>
<dbReference type="RefSeq" id="WP_007376503.1">
    <property type="nucleotide sequence ID" value="NZ_JBBMQW010000014.1"/>
</dbReference>
<dbReference type="Proteomes" id="UP000322915">
    <property type="component" value="Unassembled WGS sequence"/>
</dbReference>
<keyword evidence="8" id="KW-1185">Reference proteome</keyword>
<evidence type="ECO:0000313" key="8">
    <source>
        <dbReference type="Proteomes" id="UP000322915"/>
    </source>
</evidence>
<dbReference type="HAMAP" id="MF_01888">
    <property type="entry name" value="RraB"/>
    <property type="match status" value="1"/>
</dbReference>
<comment type="caution">
    <text evidence="6">The sequence shown here is derived from an EMBL/GenBank/DDBJ whole genome shotgun (WGS) entry which is preliminary data.</text>
</comment>
<accession>A0A063KKE9</accession>
<evidence type="ECO:0000313" key="5">
    <source>
        <dbReference type="EMBL" id="KAA1158581.1"/>
    </source>
</evidence>
<proteinExistence type="inferred from homology"/>
<dbReference type="GO" id="GO:0019899">
    <property type="term" value="F:enzyme binding"/>
    <property type="evidence" value="ECO:0007669"/>
    <property type="project" value="UniProtKB-UniRule"/>
</dbReference>
<dbReference type="Proteomes" id="UP000027154">
    <property type="component" value="Unassembled WGS sequence"/>
</dbReference>
<dbReference type="EMBL" id="JJNZ01000067">
    <property type="protein sequence ID" value="KDC49355.1"/>
    <property type="molecule type" value="Genomic_DNA"/>
</dbReference>
<name>A0A063KKE9_9GAMM</name>
<evidence type="ECO:0000259" key="3">
    <source>
        <dbReference type="Pfam" id="PF06877"/>
    </source>
</evidence>
<evidence type="ECO:0000313" key="6">
    <source>
        <dbReference type="EMBL" id="KDC49355.1"/>
    </source>
</evidence>
<dbReference type="AlphaFoldDB" id="A0A063KKE9"/>
<comment type="subunit">
    <text evidence="2">Interacts with the C-terminal region of Rne.</text>
</comment>
<evidence type="ECO:0000256" key="1">
    <source>
        <dbReference type="ARBA" id="ARBA00022490"/>
    </source>
</evidence>
<dbReference type="Proteomes" id="UP000324162">
    <property type="component" value="Unassembled WGS sequence"/>
</dbReference>
<dbReference type="GO" id="GO:0060698">
    <property type="term" value="F:endoribonuclease inhibitor activity"/>
    <property type="evidence" value="ECO:0007669"/>
    <property type="project" value="UniProtKB-UniRule"/>
</dbReference>
<comment type="similarity">
    <text evidence="2">Belongs to the RraB family.</text>
</comment>
<gene>
    <name evidence="2 4" type="primary">rraB</name>
    <name evidence="6" type="ORF">DC53_17245</name>
    <name evidence="5" type="ORF">EU508_13740</name>
    <name evidence="4" type="ORF">EU509_19610</name>
</gene>
<dbReference type="EMBL" id="SEUK01000052">
    <property type="protein sequence ID" value="KAA1158581.1"/>
    <property type="molecule type" value="Genomic_DNA"/>
</dbReference>
<protein>
    <recommendedName>
        <fullName evidence="2">Regulator of ribonuclease activity B</fullName>
    </recommendedName>
</protein>
<reference evidence="8 9" key="2">
    <citation type="submission" date="2019-01" db="EMBL/GenBank/DDBJ databases">
        <title>Genome sequences of marine Pseudoalteromonas species.</title>
        <authorList>
            <person name="Boraston A.B."/>
            <person name="Hehemann J.-H."/>
            <person name="Vickers C.J."/>
            <person name="Salama-Alber O."/>
            <person name="Abe K."/>
            <person name="Hettle A.J."/>
        </authorList>
    </citation>
    <scope>NUCLEOTIDE SEQUENCE [LARGE SCALE GENOMIC DNA]</scope>
    <source>
        <strain evidence="5 9">PS42</strain>
        <strain evidence="4 8">PS47</strain>
    </source>
</reference>
<dbReference type="SUPFAM" id="SSF89946">
    <property type="entry name" value="Hypothetical protein VC0424"/>
    <property type="match status" value="1"/>
</dbReference>
<reference evidence="6 7" key="1">
    <citation type="submission" date="2014-04" db="EMBL/GenBank/DDBJ databases">
        <title>Pseudoalteromonas galatheae sp. nov., isolated from a deep-sea polychaete near Canal Concepcion, Chile.</title>
        <authorList>
            <person name="Machado H.R."/>
            <person name="Gram L."/>
            <person name="Vynne N.G."/>
        </authorList>
    </citation>
    <scope>NUCLEOTIDE SEQUENCE [LARGE SCALE GENOMIC DNA]</scope>
    <source>
        <strain evidence="6 7">KMM216</strain>
    </source>
</reference>
<comment type="function">
    <text evidence="2">Globally modulates RNA abundance by binding to RNase E (Rne) and regulating its endonucleolytic activity. Can modulate Rne action in a substrate-dependent manner by altering the composition of the degradosome.</text>
</comment>
<feature type="domain" description="Regulator of ribonuclease activity B" evidence="3">
    <location>
        <begin position="6"/>
        <end position="107"/>
    </location>
</feature>
<organism evidence="6 7">
    <name type="scientific">Pseudoalteromonas fuliginea</name>
    <dbReference type="NCBI Taxonomy" id="1872678"/>
    <lineage>
        <taxon>Bacteria</taxon>
        <taxon>Pseudomonadati</taxon>
        <taxon>Pseudomonadota</taxon>
        <taxon>Gammaproteobacteria</taxon>
        <taxon>Alteromonadales</taxon>
        <taxon>Pseudoalteromonadaceae</taxon>
        <taxon>Pseudoalteromonas</taxon>
    </lineage>
</organism>
<dbReference type="InterPro" id="IPR036701">
    <property type="entry name" value="RraB-like_sf"/>
</dbReference>
<comment type="subcellular location">
    <subcellularLocation>
        <location evidence="2">Cytoplasm</location>
    </subcellularLocation>
</comment>
<dbReference type="Gene3D" id="3.30.70.970">
    <property type="entry name" value="RraB-like"/>
    <property type="match status" value="1"/>
</dbReference>
<evidence type="ECO:0000313" key="7">
    <source>
        <dbReference type="Proteomes" id="UP000027154"/>
    </source>
</evidence>
<sequence>MENWREISEDIVSSLLEDGSDPEILYEVEHHFVCEDFPKLEQAALAAFKLGYDVEEPAELELEDGSKIWSFDIVVEAELDVDVIMEDVDKLAQLAVECEVEYDGWGTYFQE</sequence>